<dbReference type="eggNOG" id="COG1013">
    <property type="taxonomic scope" value="Bacteria"/>
</dbReference>
<feature type="binding site" evidence="13">
    <location>
        <position position="769"/>
    </location>
    <ligand>
        <name>[4Fe-4S] cluster</name>
        <dbReference type="ChEBI" id="CHEBI:49883"/>
        <label>1</label>
    </ligand>
</feature>
<feature type="binding site" evidence="13">
    <location>
        <position position="708"/>
    </location>
    <ligand>
        <name>[4Fe-4S] cluster</name>
        <dbReference type="ChEBI" id="CHEBI:49883"/>
        <label>1</label>
    </ligand>
</feature>
<dbReference type="eggNOG" id="COG1014">
    <property type="taxonomic scope" value="Bacteria"/>
</dbReference>
<dbReference type="PIRSF" id="PIRSF000159">
    <property type="entry name" value="NifJ"/>
    <property type="match status" value="1"/>
</dbReference>
<dbReference type="PANTHER" id="PTHR32154:SF0">
    <property type="entry name" value="PYRUVATE-FLAVODOXIN OXIDOREDUCTASE-RELATED"/>
    <property type="match status" value="1"/>
</dbReference>
<dbReference type="Pfam" id="PF17147">
    <property type="entry name" value="PFOR_II"/>
    <property type="match status" value="1"/>
</dbReference>
<dbReference type="Pfam" id="PF02775">
    <property type="entry name" value="TPP_enzyme_C"/>
    <property type="match status" value="1"/>
</dbReference>
<dbReference type="FunFam" id="3.40.920.10:FF:000001">
    <property type="entry name" value="Pyruvate:ferredoxin (Flavodoxin) oxidoreductase"/>
    <property type="match status" value="1"/>
</dbReference>
<feature type="binding site" evidence="11">
    <location>
        <position position="862"/>
    </location>
    <ligand>
        <name>thiamine diphosphate</name>
        <dbReference type="ChEBI" id="CHEBI:58937"/>
    </ligand>
</feature>
<dbReference type="GO" id="GO:0022900">
    <property type="term" value="P:electron transport chain"/>
    <property type="evidence" value="ECO:0007669"/>
    <property type="project" value="InterPro"/>
</dbReference>
<organism evidence="16 17">
    <name type="scientific">Solemya velum gill symbiont</name>
    <dbReference type="NCBI Taxonomy" id="2340"/>
    <lineage>
        <taxon>Bacteria</taxon>
        <taxon>Pseudomonadati</taxon>
        <taxon>Pseudomonadota</taxon>
        <taxon>Gammaproteobacteria</taxon>
        <taxon>sulfur-oxidizing symbionts</taxon>
    </lineage>
</organism>
<evidence type="ECO:0000256" key="14">
    <source>
        <dbReference type="SAM" id="MobiDB-lite"/>
    </source>
</evidence>
<dbReference type="STRING" id="2340.JV46_08870"/>
<dbReference type="InterPro" id="IPR002880">
    <property type="entry name" value="Pyrv_Fd/Flavodoxin_OxRdtase_N"/>
</dbReference>
<evidence type="ECO:0000256" key="12">
    <source>
        <dbReference type="PIRSR" id="PIRSR000159-2"/>
    </source>
</evidence>
<keyword evidence="3 13" id="KW-0004">4Fe-4S</keyword>
<dbReference type="Gene3D" id="3.40.50.970">
    <property type="match status" value="2"/>
</dbReference>
<evidence type="ECO:0000256" key="10">
    <source>
        <dbReference type="PIRNR" id="PIRNR000159"/>
    </source>
</evidence>
<keyword evidence="17" id="KW-1185">Reference proteome</keyword>
<keyword evidence="6 10" id="KW-0560">Oxidoreductase</keyword>
<dbReference type="eggNOG" id="COG0674">
    <property type="taxonomic scope" value="Bacteria"/>
</dbReference>
<dbReference type="InterPro" id="IPR033412">
    <property type="entry name" value="PFOR_II"/>
</dbReference>
<feature type="binding site" evidence="13">
    <location>
        <position position="712"/>
    </location>
    <ligand>
        <name>[4Fe-4S] cluster</name>
        <dbReference type="ChEBI" id="CHEBI:49883"/>
        <label>2</label>
    </ligand>
</feature>
<dbReference type="CDD" id="cd07034">
    <property type="entry name" value="TPP_PYR_PFOR_IOR-alpha_like"/>
    <property type="match status" value="1"/>
</dbReference>
<dbReference type="PROSITE" id="PS00198">
    <property type="entry name" value="4FE4S_FER_1"/>
    <property type="match status" value="1"/>
</dbReference>
<dbReference type="InterPro" id="IPR011766">
    <property type="entry name" value="TPP_enzyme_TPP-bd"/>
</dbReference>
<feature type="region of interest" description="Disordered" evidence="14">
    <location>
        <begin position="1193"/>
        <end position="1216"/>
    </location>
</feature>
<feature type="site" description="Important for catalytic activity" evidence="12">
    <location>
        <position position="40"/>
    </location>
</feature>
<dbReference type="SUPFAM" id="SSF52922">
    <property type="entry name" value="TK C-terminal domain-like"/>
    <property type="match status" value="1"/>
</dbReference>
<dbReference type="eggNOG" id="COG1144">
    <property type="taxonomic scope" value="Bacteria"/>
</dbReference>
<keyword evidence="4 13" id="KW-0479">Metal-binding</keyword>
<dbReference type="InterPro" id="IPR011895">
    <property type="entry name" value="Pyrv_flavodox_OxRed"/>
</dbReference>
<keyword evidence="8 13" id="KW-0411">Iron-sulfur</keyword>
<evidence type="ECO:0000313" key="16">
    <source>
        <dbReference type="EMBL" id="KHF24973.1"/>
    </source>
</evidence>
<accession>A0A0B0H439</accession>
<dbReference type="InterPro" id="IPR050722">
    <property type="entry name" value="Pyruvate:ferred/Flavod_OxRd"/>
</dbReference>
<evidence type="ECO:0000256" key="7">
    <source>
        <dbReference type="ARBA" id="ARBA00023004"/>
    </source>
</evidence>
<dbReference type="GO" id="GO:0005506">
    <property type="term" value="F:iron ion binding"/>
    <property type="evidence" value="ECO:0007669"/>
    <property type="project" value="InterPro"/>
</dbReference>
<proteinExistence type="inferred from homology"/>
<dbReference type="Gene3D" id="3.40.920.10">
    <property type="entry name" value="Pyruvate-ferredoxin oxidoreductase, PFOR, domain III"/>
    <property type="match status" value="1"/>
</dbReference>
<dbReference type="PATRIC" id="fig|2340.3.peg.1609"/>
<dbReference type="InterPro" id="IPR017900">
    <property type="entry name" value="4Fe4S_Fe_S_CS"/>
</dbReference>
<comment type="catalytic activity">
    <reaction evidence="9 10">
        <text>oxidized [flavodoxin] + pyruvate + CoA + 2 H(+) = reduced [flavodoxin] + acetyl-CoA + CO2</text>
        <dbReference type="Rhea" id="RHEA:44140"/>
        <dbReference type="Rhea" id="RHEA-COMP:10622"/>
        <dbReference type="Rhea" id="RHEA-COMP:10623"/>
        <dbReference type="ChEBI" id="CHEBI:15361"/>
        <dbReference type="ChEBI" id="CHEBI:15378"/>
        <dbReference type="ChEBI" id="CHEBI:16526"/>
        <dbReference type="ChEBI" id="CHEBI:57287"/>
        <dbReference type="ChEBI" id="CHEBI:57288"/>
        <dbReference type="ChEBI" id="CHEBI:57618"/>
        <dbReference type="ChEBI" id="CHEBI:58210"/>
    </reaction>
</comment>
<feature type="binding site" evidence="13">
    <location>
        <position position="837"/>
    </location>
    <ligand>
        <name>[4Fe-4S] cluster</name>
        <dbReference type="ChEBI" id="CHEBI:49883"/>
        <label>3</label>
    </ligand>
</feature>
<dbReference type="GO" id="GO:0051539">
    <property type="term" value="F:4 iron, 4 sulfur cluster binding"/>
    <property type="evidence" value="ECO:0007669"/>
    <property type="project" value="UniProtKB-KW"/>
</dbReference>
<keyword evidence="5 10" id="KW-0249">Electron transport</keyword>
<evidence type="ECO:0000256" key="11">
    <source>
        <dbReference type="PIRSR" id="PIRSR000159-1"/>
    </source>
</evidence>
<evidence type="ECO:0000256" key="6">
    <source>
        <dbReference type="ARBA" id="ARBA00023002"/>
    </source>
</evidence>
<dbReference type="AlphaFoldDB" id="A0A0B0H439"/>
<comment type="caution">
    <text evidence="16">The sequence shown here is derived from an EMBL/GenBank/DDBJ whole genome shotgun (WGS) entry which is preliminary data.</text>
</comment>
<dbReference type="SUPFAM" id="SSF54862">
    <property type="entry name" value="4Fe-4S ferredoxins"/>
    <property type="match status" value="1"/>
</dbReference>
<dbReference type="InterPro" id="IPR017896">
    <property type="entry name" value="4Fe4S_Fe-S-bd"/>
</dbReference>
<evidence type="ECO:0000256" key="9">
    <source>
        <dbReference type="ARBA" id="ARBA00048963"/>
    </source>
</evidence>
<dbReference type="Pfam" id="PF01558">
    <property type="entry name" value="POR"/>
    <property type="match status" value="1"/>
</dbReference>
<feature type="domain" description="4Fe-4S ferredoxin-type" evidence="15">
    <location>
        <begin position="693"/>
        <end position="722"/>
    </location>
</feature>
<dbReference type="Pfam" id="PF10371">
    <property type="entry name" value="EKR"/>
    <property type="match status" value="1"/>
</dbReference>
<comment type="cofactor">
    <cofactor evidence="13">
        <name>[4Fe-4S] cluster</name>
        <dbReference type="ChEBI" id="CHEBI:49883"/>
    </cofactor>
    <text evidence="13">Binds 3 [4Fe-4S] clusters per subunit.</text>
</comment>
<reference evidence="16 17" key="1">
    <citation type="journal article" date="2014" name="BMC Genomics">
        <title>The genome of the intracellular bacterium of the coastal bivalve, Solemya velum: a blueprint for thriving in and out of symbiosis.</title>
        <authorList>
            <person name="Dmytrenko O."/>
            <person name="Russell S.L."/>
            <person name="Loo W.T."/>
            <person name="Fontanez K.M."/>
            <person name="Liao L."/>
            <person name="Roeselers G."/>
            <person name="Sharma R."/>
            <person name="Stewart F.J."/>
            <person name="Newton I.L."/>
            <person name="Woyke T."/>
            <person name="Wu D."/>
            <person name="Lang J.M."/>
            <person name="Eisen J.A."/>
            <person name="Cavanaugh C.M."/>
        </authorList>
    </citation>
    <scope>NUCLEOTIDE SEQUENCE [LARGE SCALE GENOMIC DNA]</scope>
    <source>
        <strain evidence="16 17">WH</strain>
    </source>
</reference>
<feature type="binding site" evidence="13">
    <location>
        <position position="1093"/>
    </location>
    <ligand>
        <name>[4Fe-4S] cluster</name>
        <dbReference type="ChEBI" id="CHEBI:49883"/>
        <label>3</label>
    </ligand>
</feature>
<feature type="binding site" evidence="11">
    <location>
        <position position="73"/>
    </location>
    <ligand>
        <name>thiamine diphosphate</name>
        <dbReference type="ChEBI" id="CHEBI:58937"/>
    </ligand>
</feature>
<dbReference type="PROSITE" id="PS51379">
    <property type="entry name" value="4FE4S_FER_2"/>
    <property type="match status" value="2"/>
</dbReference>
<sequence length="1216" mass="134413">MQMLLEKIMQTPRTMTIDGNQAVAEIAHLTNEVIAIYPITPASPMGEWADEWSSRNRKNLWGSVPRIIEMQSEGGAAGAIHGALQTGALSTTFTASQGLLLMIPNMFKIAGELSPTVIHVSARSLAIHALSIFGDHSDVMSARSTGFAFLASGCPQEAMDMALIAQAATLESRIPIVHFFDGFRTSHEVAKIEAIDKDAIRQLLNHEHIMAHRQRALSPEHPVIRGTSQNPDVYFQGRETVNTYYQAMPAITQKVMDQFAALTGRAYHLFDYVGTDDAEKVIVLMGSGAETAEETVNYLNAQGEKVGMIKVRLYRPFDATALIDALPSTTQSVAVLDRTKEPGADGEPLYKDIVTALAQHHARQMPTIIGGRYGLSSKEFTPGMVKAVFDELGKPQPKNQFTIGILDDVTHTSLEWNENYRTDACKEMFQAVFYGLGSDGTVSANKNSIKIIGETTEKYAQGYFEYDSKKSGAVTVSHIRFGDKPIQSSYLIGEGDANFVACHQPVFLARYPMLDKAANNAVFLLNTPLPPDEVWQSLPGKMQQQIIDKKIRLFCIDAYKIAEISGMGKRINTIMQTCFFSISGVLPGDVAIKAIKDAVENTYGRKGKRLIEVNFKAIDETLANLHEVDTPNQTEATFELVETVPDSAPEFVQQVTGEIIAGRGDQIPVSQFPVDGTYPLGTAAFEKRNIAHEIPVLDENLCSQCGKCPLVCPHGVIRSKVFDEKLLDKAPQSFKSMPIKGKDFATEMHMTYQVAPEDCTGCGLCVEICPIHDKANASHKAINMVPYTAELREQERVNWDYFLTLPEYDRTMIKTNTIKGSQILQPLFEFSGACVGCGETPYVKLASQLFGDRMLVANATGCSSIYGGNLPTTPWTTNSEGRGTAWSNSLFEDNAEFGLGMRLAIDKQKEYARELLNEMKSDIGDELVEQLLDADESSESGIKQQRERIDALRDKLKQMDSPAAHDLESVAENLARKSVWIMGGDGWAYDIGYGGLDHVLATGMDVNILVLDTEVYSNTGGQTSKATPRGAVAKFSAGGRASTKKDLALLAMDYEHVYIARVAYGAKDIQTIHAFNEAEAYPGPSLIIAYSPCIAHGIDLKNNHQQQKLAVNSGHWPLFRYNPQQAAAGNNPLRLDSKPPSIPYRDFIETEIRFSMLWRTHPEEAEKFLEQSQEEVKRRYHYYEQLASLEWDETGDVEPPHRKLKAEAEKTKEQSS</sequence>
<dbReference type="FunFam" id="3.40.50.970:FF:000012">
    <property type="entry name" value="Pyruvate:ferredoxin (Flavodoxin) oxidoreductase"/>
    <property type="match status" value="1"/>
</dbReference>
<dbReference type="InterPro" id="IPR002869">
    <property type="entry name" value="Pyrv_flavodox_OxRed_cen"/>
</dbReference>
<dbReference type="Pfam" id="PF13237">
    <property type="entry name" value="Fer4_10"/>
    <property type="match status" value="1"/>
</dbReference>
<feature type="binding site" evidence="11">
    <location>
        <position position="839"/>
    </location>
    <ligand>
        <name>thiamine diphosphate</name>
        <dbReference type="ChEBI" id="CHEBI:58937"/>
    </ligand>
</feature>
<protein>
    <recommendedName>
        <fullName evidence="10">Pyruvate-flavodoxin oxidoreductase</fullName>
        <ecNumber evidence="10">1.2.7.-</ecNumber>
    </recommendedName>
</protein>
<evidence type="ECO:0000256" key="8">
    <source>
        <dbReference type="ARBA" id="ARBA00023014"/>
    </source>
</evidence>
<evidence type="ECO:0000256" key="3">
    <source>
        <dbReference type="ARBA" id="ARBA00022485"/>
    </source>
</evidence>
<keyword evidence="7 13" id="KW-0408">Iron</keyword>
<evidence type="ECO:0000313" key="17">
    <source>
        <dbReference type="Proteomes" id="UP000030856"/>
    </source>
</evidence>
<comment type="function">
    <text evidence="10">Oxidoreductase required for the transfer of electrons from pyruvate to flavodoxin.</text>
</comment>
<dbReference type="GO" id="GO:0030976">
    <property type="term" value="F:thiamine pyrophosphate binding"/>
    <property type="evidence" value="ECO:0007669"/>
    <property type="project" value="InterPro"/>
</dbReference>
<feature type="site" description="Important for catalytic activity" evidence="12">
    <location>
        <position position="123"/>
    </location>
</feature>
<feature type="binding site" evidence="13">
    <location>
        <position position="759"/>
    </location>
    <ligand>
        <name>[4Fe-4S] cluster</name>
        <dbReference type="ChEBI" id="CHEBI:49883"/>
        <label>2</label>
    </ligand>
</feature>
<feature type="binding site" evidence="13">
    <location>
        <position position="862"/>
    </location>
    <ligand>
        <name>[4Fe-4S] cluster</name>
        <dbReference type="ChEBI" id="CHEBI:49883"/>
        <label>3</label>
    </ligand>
</feature>
<dbReference type="GO" id="GO:0006979">
    <property type="term" value="P:response to oxidative stress"/>
    <property type="evidence" value="ECO:0007669"/>
    <property type="project" value="TreeGrafter"/>
</dbReference>
<dbReference type="Gene3D" id="4.10.780.10">
    <property type="entry name" value="Pyruvate-flavodoxin oxidoreductase, EKR domain"/>
    <property type="match status" value="1"/>
</dbReference>
<dbReference type="NCBIfam" id="TIGR02176">
    <property type="entry name" value="pyruv_ox_red"/>
    <property type="match status" value="1"/>
</dbReference>
<evidence type="ECO:0000256" key="13">
    <source>
        <dbReference type="PIRSR" id="PIRSR000159-50"/>
    </source>
</evidence>
<feature type="site" description="Important for catalytic activity" evidence="12">
    <location>
        <position position="1018"/>
    </location>
</feature>
<dbReference type="InterPro" id="IPR029061">
    <property type="entry name" value="THDP-binding"/>
</dbReference>
<feature type="binding site" evidence="13">
    <location>
        <position position="765"/>
    </location>
    <ligand>
        <name>[4Fe-4S] cluster</name>
        <dbReference type="ChEBI" id="CHEBI:49883"/>
        <label>2</label>
    </ligand>
</feature>
<feature type="compositionally biased region" description="Basic and acidic residues" evidence="14">
    <location>
        <begin position="1198"/>
        <end position="1216"/>
    </location>
</feature>
<evidence type="ECO:0000256" key="4">
    <source>
        <dbReference type="ARBA" id="ARBA00022723"/>
    </source>
</evidence>
<dbReference type="Pfam" id="PF01855">
    <property type="entry name" value="POR_N"/>
    <property type="match status" value="1"/>
</dbReference>
<dbReference type="PANTHER" id="PTHR32154">
    <property type="entry name" value="PYRUVATE-FLAVODOXIN OXIDOREDUCTASE-RELATED"/>
    <property type="match status" value="1"/>
</dbReference>
<dbReference type="SUPFAM" id="SSF53323">
    <property type="entry name" value="Pyruvate-ferredoxin oxidoreductase, PFOR, domain III"/>
    <property type="match status" value="1"/>
</dbReference>
<dbReference type="FunFam" id="3.40.50.920:FF:000007">
    <property type="entry name" value="Pyruvate:ferredoxin (Flavodoxin) oxidoreductase"/>
    <property type="match status" value="1"/>
</dbReference>
<evidence type="ECO:0000256" key="5">
    <source>
        <dbReference type="ARBA" id="ARBA00022982"/>
    </source>
</evidence>
<dbReference type="GO" id="GO:0016903">
    <property type="term" value="F:oxidoreductase activity, acting on the aldehyde or oxo group of donors"/>
    <property type="evidence" value="ECO:0007669"/>
    <property type="project" value="InterPro"/>
</dbReference>
<dbReference type="CDD" id="cd03377">
    <property type="entry name" value="TPP_PFOR_PNO"/>
    <property type="match status" value="1"/>
</dbReference>
<evidence type="ECO:0000259" key="15">
    <source>
        <dbReference type="PROSITE" id="PS51379"/>
    </source>
</evidence>
<comment type="similarity">
    <text evidence="1 10">Belongs to the pyruvate:ferredoxin/flavodoxin oxidoreductase family.</text>
</comment>
<feature type="binding site" evidence="11">
    <location>
        <begin position="1013"/>
        <end position="1018"/>
    </location>
    <ligand>
        <name>thiamine diphosphate</name>
        <dbReference type="ChEBI" id="CHEBI:58937"/>
    </ligand>
</feature>
<feature type="domain" description="4Fe-4S ferredoxin-type" evidence="15">
    <location>
        <begin position="750"/>
        <end position="780"/>
    </location>
</feature>
<dbReference type="InterPro" id="IPR037112">
    <property type="entry name" value="Pyrv-flavodox_OxR_EKR_sf"/>
</dbReference>
<dbReference type="InterPro" id="IPR009014">
    <property type="entry name" value="Transketo_C/PFOR_II"/>
</dbReference>
<feature type="binding site" evidence="13">
    <location>
        <position position="702"/>
    </location>
    <ligand>
        <name>[4Fe-4S] cluster</name>
        <dbReference type="ChEBI" id="CHEBI:49883"/>
        <label>1</label>
    </ligand>
</feature>
<dbReference type="EMBL" id="JRAA01000002">
    <property type="protein sequence ID" value="KHF24973.1"/>
    <property type="molecule type" value="Genomic_DNA"/>
</dbReference>
<dbReference type="Proteomes" id="UP000030856">
    <property type="component" value="Unassembled WGS sequence"/>
</dbReference>
<evidence type="ECO:0000256" key="1">
    <source>
        <dbReference type="ARBA" id="ARBA00009032"/>
    </source>
</evidence>
<feature type="binding site" evidence="11">
    <location>
        <position position="40"/>
    </location>
    <ligand>
        <name>pyruvate</name>
        <dbReference type="ChEBI" id="CHEBI:15361"/>
    </ligand>
</feature>
<dbReference type="Gene3D" id="3.30.70.20">
    <property type="match status" value="1"/>
</dbReference>
<dbReference type="FunFam" id="3.40.50.970:FF:000041">
    <property type="entry name" value="Pyruvate:ferredoxin (Flavodoxin) oxidoreductase"/>
    <property type="match status" value="1"/>
</dbReference>
<keyword evidence="16" id="KW-0670">Pyruvate</keyword>
<feature type="binding site" evidence="13">
    <location>
        <position position="762"/>
    </location>
    <ligand>
        <name>[4Fe-4S] cluster</name>
        <dbReference type="ChEBI" id="CHEBI:49883"/>
        <label>2</label>
    </ligand>
</feature>
<feature type="site" description="Important for catalytic activity" evidence="12">
    <location>
        <position position="73"/>
    </location>
</feature>
<feature type="binding site" evidence="11">
    <location>
        <position position="123"/>
    </location>
    <ligand>
        <name>pyruvate</name>
        <dbReference type="ChEBI" id="CHEBI:15361"/>
    </ligand>
</feature>
<dbReference type="InterPro" id="IPR019456">
    <property type="entry name" value="Pyrv-flavodox_OxRtase_EKR"/>
</dbReference>
<feature type="binding site" evidence="13">
    <location>
        <position position="834"/>
    </location>
    <ligand>
        <name>[4Fe-4S] cluster</name>
        <dbReference type="ChEBI" id="CHEBI:49883"/>
        <label>3</label>
    </ligand>
</feature>
<dbReference type="EC" id="1.2.7.-" evidence="10"/>
<dbReference type="SUPFAM" id="SSF52518">
    <property type="entry name" value="Thiamin diphosphate-binding fold (THDP-binding)"/>
    <property type="match status" value="2"/>
</dbReference>
<name>A0A0B0H439_SOVGS</name>
<dbReference type="InterPro" id="IPR019752">
    <property type="entry name" value="Pyrv/ketoisovalerate_OxRed_cat"/>
</dbReference>
<keyword evidence="2 10" id="KW-0813">Transport</keyword>
<dbReference type="Gene3D" id="3.40.50.920">
    <property type="match status" value="1"/>
</dbReference>
<gene>
    <name evidence="16" type="ORF">JV46_08870</name>
</gene>
<feature type="binding site" evidence="13">
    <location>
        <position position="705"/>
    </location>
    <ligand>
        <name>[4Fe-4S] cluster</name>
        <dbReference type="ChEBI" id="CHEBI:49883"/>
        <label>1</label>
    </ligand>
</feature>
<dbReference type="SMART" id="SM00890">
    <property type="entry name" value="EKR"/>
    <property type="match status" value="1"/>
</dbReference>
<feature type="binding site" evidence="11">
    <location>
        <begin position="984"/>
        <end position="987"/>
    </location>
    <ligand>
        <name>thiamine diphosphate</name>
        <dbReference type="ChEBI" id="CHEBI:58937"/>
    </ligand>
</feature>
<dbReference type="GO" id="GO:0044281">
    <property type="term" value="P:small molecule metabolic process"/>
    <property type="evidence" value="ECO:0007669"/>
    <property type="project" value="UniProtKB-ARBA"/>
</dbReference>
<evidence type="ECO:0000256" key="2">
    <source>
        <dbReference type="ARBA" id="ARBA00022448"/>
    </source>
</evidence>